<proteinExistence type="predicted"/>
<reference evidence="1" key="1">
    <citation type="submission" date="2023-10" db="EMBL/GenBank/DDBJ databases">
        <title>Two new lytic phages for Micrococcus sp. strain 1402.</title>
        <authorList>
            <person name="Petrzik K."/>
        </authorList>
    </citation>
    <scope>NUCLEOTIDE SEQUENCE</scope>
</reference>
<name>A0AAU6R5W9_9CAUD</name>
<organism evidence="1">
    <name type="scientific">Micrococcus phage Olihed</name>
    <dbReference type="NCBI Taxonomy" id="3092209"/>
    <lineage>
        <taxon>Viruses</taxon>
        <taxon>Duplodnaviria</taxon>
        <taxon>Heunggongvirae</taxon>
        <taxon>Uroviricota</taxon>
        <taxon>Caudoviricetes</taxon>
    </lineage>
</organism>
<sequence>MVMSTQILAEAARQLAGILIDEVQILDVSPEPVTVGFEVTRPVTPVGDPVAALVQTTTLANAVESKVESIYSVKFHQGTVVSSGQAIRVTRCVQEPDLVGKVLLLDKVSQNGGAIIRKAVASDFENVNQEGKEGLA</sequence>
<accession>A0AAU6R5W9</accession>
<evidence type="ECO:0000313" key="1">
    <source>
        <dbReference type="EMBL" id="WZE63380.1"/>
    </source>
</evidence>
<evidence type="ECO:0008006" key="2">
    <source>
        <dbReference type="Google" id="ProtNLM"/>
    </source>
</evidence>
<dbReference type="EMBL" id="OR756648">
    <property type="protein sequence ID" value="WZE63380.1"/>
    <property type="molecule type" value="Genomic_DNA"/>
</dbReference>
<protein>
    <recommendedName>
        <fullName evidence="2">Tail terminator</fullName>
    </recommendedName>
</protein>